<evidence type="ECO:0000313" key="3">
    <source>
        <dbReference type="EMBL" id="MBW9094047.1"/>
    </source>
</evidence>
<dbReference type="PANTHER" id="PTHR33734">
    <property type="entry name" value="LYSM DOMAIN-CONTAINING GPI-ANCHORED PROTEIN 2"/>
    <property type="match status" value="1"/>
</dbReference>
<comment type="caution">
    <text evidence="3">The sequence shown here is derived from an EMBL/GenBank/DDBJ whole genome shotgun (WGS) entry which is preliminary data.</text>
</comment>
<feature type="chain" id="PRO_5047134114" evidence="1">
    <location>
        <begin position="21"/>
        <end position="395"/>
    </location>
</feature>
<proteinExistence type="predicted"/>
<dbReference type="Gene3D" id="3.10.350.10">
    <property type="entry name" value="LysM domain"/>
    <property type="match status" value="3"/>
</dbReference>
<accession>A0ABS7HPA8</accession>
<gene>
    <name evidence="3" type="ORF">JNB62_10165</name>
</gene>
<evidence type="ECO:0000313" key="4">
    <source>
        <dbReference type="Proteomes" id="UP001196843"/>
    </source>
</evidence>
<evidence type="ECO:0000256" key="1">
    <source>
        <dbReference type="SAM" id="SignalP"/>
    </source>
</evidence>
<dbReference type="SUPFAM" id="SSF54106">
    <property type="entry name" value="LysM domain"/>
    <property type="match status" value="3"/>
</dbReference>
<organism evidence="3 4">
    <name type="scientific">Microbacterium jejuense</name>
    <dbReference type="NCBI Taxonomy" id="1263637"/>
    <lineage>
        <taxon>Bacteria</taxon>
        <taxon>Bacillati</taxon>
        <taxon>Actinomycetota</taxon>
        <taxon>Actinomycetes</taxon>
        <taxon>Micrococcales</taxon>
        <taxon>Microbacteriaceae</taxon>
        <taxon>Microbacterium</taxon>
    </lineage>
</organism>
<feature type="signal peptide" evidence="1">
    <location>
        <begin position="1"/>
        <end position="20"/>
    </location>
</feature>
<feature type="domain" description="LysM" evidence="2">
    <location>
        <begin position="208"/>
        <end position="252"/>
    </location>
</feature>
<dbReference type="InterPro" id="IPR018392">
    <property type="entry name" value="LysM"/>
</dbReference>
<feature type="domain" description="LysM" evidence="2">
    <location>
        <begin position="134"/>
        <end position="178"/>
    </location>
</feature>
<dbReference type="PROSITE" id="PS51782">
    <property type="entry name" value="LYSM"/>
    <property type="match status" value="3"/>
</dbReference>
<evidence type="ECO:0000259" key="2">
    <source>
        <dbReference type="PROSITE" id="PS51782"/>
    </source>
</evidence>
<protein>
    <submittedName>
        <fullName evidence="3">LysM peptidoglycan-binding domain-containing protein</fullName>
    </submittedName>
</protein>
<sequence>MPVAVAGSIALTLTAAPAHAATADAPRSVGPLAVVPQPVHATAATVTAAHAATAVPAVTVVATQAAPATYTVVRGDTVSRIAARFGLRTADVLALNGLGWSSVIYPGQVLKLTAAGAAAPAAPTAPAAPSAGAGSYTVQRGDTISSIARRLGVTTNAVLSANGLGWSSIIYPGQRISIPGAAAPAASAPAAPATPAPPPAAAPSAGGAAYTIVAGDTISAIAKRHGVTVSAVLAANGLSMSSIICPGQTITVPATQPSIPGLTAEQVANAQLIVRIGRELGVPDRGIAIALGTAMQESSLRNVTWGDRDSLGLFQQRPSYGWGTEAEVQDAARATRAFFGGAGDPNGARTRGLLDIPGWQNLTFTQAAQAVQISAYPDAYAKWEAPAASWLAAIG</sequence>
<keyword evidence="4" id="KW-1185">Reference proteome</keyword>
<dbReference type="EMBL" id="JAEUAW010000006">
    <property type="protein sequence ID" value="MBW9094047.1"/>
    <property type="molecule type" value="Genomic_DNA"/>
</dbReference>
<keyword evidence="1" id="KW-0732">Signal</keyword>
<feature type="domain" description="LysM" evidence="2">
    <location>
        <begin position="68"/>
        <end position="112"/>
    </location>
</feature>
<dbReference type="SMART" id="SM00257">
    <property type="entry name" value="LysM"/>
    <property type="match status" value="3"/>
</dbReference>
<dbReference type="CDD" id="cd00118">
    <property type="entry name" value="LysM"/>
    <property type="match status" value="3"/>
</dbReference>
<dbReference type="PANTHER" id="PTHR33734:SF22">
    <property type="entry name" value="MEMBRANE-BOUND LYTIC MUREIN TRANSGLYCOSYLASE D"/>
    <property type="match status" value="1"/>
</dbReference>
<name>A0ABS7HPA8_9MICO</name>
<dbReference type="InterPro" id="IPR036779">
    <property type="entry name" value="LysM_dom_sf"/>
</dbReference>
<dbReference type="Pfam" id="PF01476">
    <property type="entry name" value="LysM"/>
    <property type="match status" value="3"/>
</dbReference>
<dbReference type="Proteomes" id="UP001196843">
    <property type="component" value="Unassembled WGS sequence"/>
</dbReference>
<reference evidence="3 4" key="1">
    <citation type="journal article" date="2021" name="MBio">
        <title>Poor Competitiveness of Bradyrhizobium in Pigeon Pea Root Colonization in Indian Soils.</title>
        <authorList>
            <person name="Chalasani D."/>
            <person name="Basu A."/>
            <person name="Pullabhotla S.V.S.R.N."/>
            <person name="Jorrin B."/>
            <person name="Neal A.L."/>
            <person name="Poole P.S."/>
            <person name="Podile A.R."/>
            <person name="Tkacz A."/>
        </authorList>
    </citation>
    <scope>NUCLEOTIDE SEQUENCE [LARGE SCALE GENOMIC DNA]</scope>
    <source>
        <strain evidence="3 4">HU14</strain>
    </source>
</reference>